<proteinExistence type="predicted"/>
<dbReference type="PANTHER" id="PTHR36508:SF1">
    <property type="entry name" value="PROTEIN SLYX"/>
    <property type="match status" value="1"/>
</dbReference>
<keyword evidence="1" id="KW-0175">Coiled coil</keyword>
<dbReference type="Pfam" id="PF04102">
    <property type="entry name" value="SlyX"/>
    <property type="match status" value="1"/>
</dbReference>
<dbReference type="InterPro" id="IPR007236">
    <property type="entry name" value="SlyX"/>
</dbReference>
<dbReference type="AlphaFoldDB" id="A0A934T2Q7"/>
<protein>
    <submittedName>
        <fullName evidence="2">SlyX family protein</fullName>
    </submittedName>
</protein>
<name>A0A934T2Q7_9BURK</name>
<keyword evidence="3" id="KW-1185">Reference proteome</keyword>
<evidence type="ECO:0000256" key="1">
    <source>
        <dbReference type="SAM" id="Coils"/>
    </source>
</evidence>
<evidence type="ECO:0000313" key="2">
    <source>
        <dbReference type="EMBL" id="MBK4737063.1"/>
    </source>
</evidence>
<dbReference type="EMBL" id="JAEPBG010000010">
    <property type="protein sequence ID" value="MBK4737063.1"/>
    <property type="molecule type" value="Genomic_DNA"/>
</dbReference>
<reference evidence="2" key="1">
    <citation type="submission" date="2021-01" db="EMBL/GenBank/DDBJ databases">
        <title>Genome sequence of strain Noviherbaspirillum sp. DKR-6.</title>
        <authorList>
            <person name="Chaudhary D.K."/>
        </authorList>
    </citation>
    <scope>NUCLEOTIDE SEQUENCE</scope>
    <source>
        <strain evidence="2">DKR-6</strain>
    </source>
</reference>
<feature type="coiled-coil region" evidence="1">
    <location>
        <begin position="20"/>
        <end position="54"/>
    </location>
</feature>
<organism evidence="2 3">
    <name type="scientific">Noviherbaspirillum pedocola</name>
    <dbReference type="NCBI Taxonomy" id="2801341"/>
    <lineage>
        <taxon>Bacteria</taxon>
        <taxon>Pseudomonadati</taxon>
        <taxon>Pseudomonadota</taxon>
        <taxon>Betaproteobacteria</taxon>
        <taxon>Burkholderiales</taxon>
        <taxon>Oxalobacteraceae</taxon>
        <taxon>Noviherbaspirillum</taxon>
    </lineage>
</organism>
<dbReference type="Proteomes" id="UP000622890">
    <property type="component" value="Unassembled WGS sequence"/>
</dbReference>
<gene>
    <name evidence="2" type="ORF">JJB74_20785</name>
</gene>
<evidence type="ECO:0000313" key="3">
    <source>
        <dbReference type="Proteomes" id="UP000622890"/>
    </source>
</evidence>
<comment type="caution">
    <text evidence="2">The sequence shown here is derived from an EMBL/GenBank/DDBJ whole genome shotgun (WGS) entry which is preliminary data.</text>
</comment>
<sequence length="71" mass="8066">MIEDRLADIEIALARQDDLLDTLNTTVWKQQRRIDELEALCTALAQRLAEAQQRITDAGSGQPVHEIPPHY</sequence>
<accession>A0A934T2Q7</accession>
<dbReference type="RefSeq" id="WP_200595069.1">
    <property type="nucleotide sequence ID" value="NZ_JAEPBG010000010.1"/>
</dbReference>
<dbReference type="PANTHER" id="PTHR36508">
    <property type="entry name" value="PROTEIN SLYX"/>
    <property type="match status" value="1"/>
</dbReference>